<dbReference type="EMBL" id="AZES01000075">
    <property type="protein sequence ID" value="KRL30920.1"/>
    <property type="molecule type" value="Genomic_DNA"/>
</dbReference>
<organism evidence="1 2">
    <name type="scientific">Companilactobacillus paralimentarius DSM 13238 = JCM 10415</name>
    <dbReference type="NCBI Taxonomy" id="1122151"/>
    <lineage>
        <taxon>Bacteria</taxon>
        <taxon>Bacillati</taxon>
        <taxon>Bacillota</taxon>
        <taxon>Bacilli</taxon>
        <taxon>Lactobacillales</taxon>
        <taxon>Lactobacillaceae</taxon>
        <taxon>Companilactobacillus</taxon>
    </lineage>
</organism>
<dbReference type="PATRIC" id="fig|1122151.5.peg.2523"/>
<dbReference type="GeneID" id="96668079"/>
<dbReference type="Proteomes" id="UP000051908">
    <property type="component" value="Unassembled WGS sequence"/>
</dbReference>
<keyword evidence="2" id="KW-1185">Reference proteome</keyword>
<reference evidence="1 2" key="1">
    <citation type="journal article" date="2015" name="Genome Announc.">
        <title>Expanding the biotechnology potential of lactobacilli through comparative genomics of 213 strains and associated genera.</title>
        <authorList>
            <person name="Sun Z."/>
            <person name="Harris H.M."/>
            <person name="McCann A."/>
            <person name="Guo C."/>
            <person name="Argimon S."/>
            <person name="Zhang W."/>
            <person name="Yang X."/>
            <person name="Jeffery I.B."/>
            <person name="Cooney J.C."/>
            <person name="Kagawa T.F."/>
            <person name="Liu W."/>
            <person name="Song Y."/>
            <person name="Salvetti E."/>
            <person name="Wrobel A."/>
            <person name="Rasinkangas P."/>
            <person name="Parkhill J."/>
            <person name="Rea M.C."/>
            <person name="O'Sullivan O."/>
            <person name="Ritari J."/>
            <person name="Douillard F.P."/>
            <person name="Paul Ross R."/>
            <person name="Yang R."/>
            <person name="Briner A.E."/>
            <person name="Felis G.E."/>
            <person name="de Vos W.M."/>
            <person name="Barrangou R."/>
            <person name="Klaenhammer T.R."/>
            <person name="Caufield P.W."/>
            <person name="Cui Y."/>
            <person name="Zhang H."/>
            <person name="O'Toole P.W."/>
        </authorList>
    </citation>
    <scope>NUCLEOTIDE SEQUENCE [LARGE SCALE GENOMIC DNA]</scope>
    <source>
        <strain evidence="1 2">DSM 13238</strain>
    </source>
</reference>
<evidence type="ECO:0008006" key="3">
    <source>
        <dbReference type="Google" id="ProtNLM"/>
    </source>
</evidence>
<sequence length="253" mass="29695">MDYIDKLKQDVGLLPNGMRFNVKIRFIERVFDTLSQQQLPKYHFPQLELSEDEITDCLRQNMDIKEADFEALLKNLETFDHDLGEFRTQLQNKFGYWATITQDFVKELITEFPEQNFLELMAGNGYLSKELRNLNVETYCTDNLSWASHNQTGKNLLTRVESMDALQALNEYGSKVNNVILAWSPDREDIDVKVLRKVREMDVNFLVIGEKSGATNSKEFWSTAKLIDDPRIDRINQFYSRYDLVHDQLYLVK</sequence>
<name>A0A0R1PR06_9LACO</name>
<dbReference type="RefSeq" id="WP_025085056.1">
    <property type="nucleotide sequence ID" value="NZ_AZES01000075.1"/>
</dbReference>
<dbReference type="OrthoDB" id="2248737at2"/>
<evidence type="ECO:0000313" key="1">
    <source>
        <dbReference type="EMBL" id="KRL30920.1"/>
    </source>
</evidence>
<evidence type="ECO:0000313" key="2">
    <source>
        <dbReference type="Proteomes" id="UP000051908"/>
    </source>
</evidence>
<gene>
    <name evidence="1" type="ORF">FD33_GL002443</name>
</gene>
<dbReference type="AlphaFoldDB" id="A0A0R1PR06"/>
<comment type="caution">
    <text evidence="1">The sequence shown here is derived from an EMBL/GenBank/DDBJ whole genome shotgun (WGS) entry which is preliminary data.</text>
</comment>
<proteinExistence type="predicted"/>
<accession>A0A0R1PR06</accession>
<protein>
    <recommendedName>
        <fullName evidence="3">SAM-dependent methyltransferase</fullName>
    </recommendedName>
</protein>